<dbReference type="RefSeq" id="WP_111477283.1">
    <property type="nucleotide sequence ID" value="NZ_QHKM01000001.1"/>
</dbReference>
<accession>A0A328BTZ2</accession>
<dbReference type="Pfam" id="PF18962">
    <property type="entry name" value="Por_Secre_tail"/>
    <property type="match status" value="1"/>
</dbReference>
<feature type="domain" description="DUF4394" evidence="2">
    <location>
        <begin position="48"/>
        <end position="303"/>
    </location>
</feature>
<comment type="caution">
    <text evidence="4">The sequence shown here is derived from an EMBL/GenBank/DDBJ whole genome shotgun (WGS) entry which is preliminary data.</text>
</comment>
<dbReference type="InterPro" id="IPR025507">
    <property type="entry name" value="DUF4394"/>
</dbReference>
<dbReference type="Pfam" id="PF14339">
    <property type="entry name" value="DUF4394"/>
    <property type="match status" value="3"/>
</dbReference>
<reference evidence="5" key="1">
    <citation type="submission" date="2018-05" db="EMBL/GenBank/DDBJ databases">
        <authorList>
            <person name="Nie L."/>
        </authorList>
    </citation>
    <scope>NUCLEOTIDE SEQUENCE [LARGE SCALE GENOMIC DNA]</scope>
    <source>
        <strain evidence="5">NL</strain>
    </source>
</reference>
<protein>
    <recommendedName>
        <fullName evidence="6">Secretion system C-terminal sorting domain-containing protein</fullName>
    </recommendedName>
</protein>
<evidence type="ECO:0000313" key="4">
    <source>
        <dbReference type="EMBL" id="RAK70533.1"/>
    </source>
</evidence>
<evidence type="ECO:0000259" key="2">
    <source>
        <dbReference type="Pfam" id="PF14339"/>
    </source>
</evidence>
<gene>
    <name evidence="4" type="ORF">DLM85_06780</name>
</gene>
<dbReference type="InterPro" id="IPR026444">
    <property type="entry name" value="Secre_tail"/>
</dbReference>
<evidence type="ECO:0000256" key="1">
    <source>
        <dbReference type="SAM" id="SignalP"/>
    </source>
</evidence>
<organism evidence="4 5">
    <name type="scientific">Hymenobacter edaphi</name>
    <dbReference type="NCBI Taxonomy" id="2211146"/>
    <lineage>
        <taxon>Bacteria</taxon>
        <taxon>Pseudomonadati</taxon>
        <taxon>Bacteroidota</taxon>
        <taxon>Cytophagia</taxon>
        <taxon>Cytophagales</taxon>
        <taxon>Hymenobacteraceae</taxon>
        <taxon>Hymenobacter</taxon>
    </lineage>
</organism>
<dbReference type="NCBIfam" id="TIGR04183">
    <property type="entry name" value="Por_Secre_tail"/>
    <property type="match status" value="1"/>
</dbReference>
<feature type="domain" description="DUF4394" evidence="2">
    <location>
        <begin position="593"/>
        <end position="835"/>
    </location>
</feature>
<name>A0A328BTZ2_9BACT</name>
<feature type="domain" description="DUF4394" evidence="2">
    <location>
        <begin position="327"/>
        <end position="568"/>
    </location>
</feature>
<evidence type="ECO:0008006" key="6">
    <source>
        <dbReference type="Google" id="ProtNLM"/>
    </source>
</evidence>
<feature type="signal peptide" evidence="1">
    <location>
        <begin position="1"/>
        <end position="37"/>
    </location>
</feature>
<keyword evidence="5" id="KW-1185">Reference proteome</keyword>
<dbReference type="EMBL" id="QHKM01000001">
    <property type="protein sequence ID" value="RAK70533.1"/>
    <property type="molecule type" value="Genomic_DNA"/>
</dbReference>
<sequence length="1475" mass="149500">MPTPLLRSTASGSAFRRSLGLLGGAVLLSLAANPANAQVVFGLSGTDLTSVNLASPATSQTRVAITGVTAGQTLVGLDFRPATGELFALGYDASTAGNNSRLYVINQTTAVATPVGAAAFRLELGGASERIAFDFNPTVDRIRVASTNDANYRLNPITGTSAATDTNLAFVAGDANAGQNPFIGAAGYTNSFIGAATTTLYYIDEQRSVLVRSDNPNGGTLTTLVPIAPTAGGNPTPINAPGASTDLDIFTVAAGAENAYLNVNQVDGNGNFVSFLYRLNLTTGETTLAGAINGQGVGITDIAVRINRTAPAVSGQLLYGVTTGNSLISFYSGTPGFINSSVAISGITAGQTLVGTDFRPNTGQLFGFGYDATTAGNNSQLYTINLTTGVATPVAAATRLELGGATANIGFDFNPTVDRIRVTSTNRANLRLNPNNGALAATDGLLTYAAGDTTTARIGAVGYTNSYPGSTSTTLYDIDENRSVLAIQNPPNAGTLNVVGNTTGLTLSPTNALVDLDIYFDRSTLTNLAFLAANPNGQATSNLYTLALGSGAPTQVGAIGLGIPVRDISASLEGANASAQLSGRLLYGVAGGNLVSFDSGNPTVIRTAVNITGLPADGSQVLVGTDFRPATGELFALGYNAATQQGQLYTVNLTTGALTAVGSLNGMALGNNAATIGFDFNPTVDLIRVVSGTTQANLRVNPTTGAVTVDTGLTNPGGTPVMTGAAYTNNDNNANTGTTLYGIDQARNVLLRSTNANAGTYVDQGSLGVTLNAALGADFDIYSDLSTPSSPTNAAFLAAAATGSPSDNLYSVDLNGGNATSLGRIGSGSNLTGLAAFLTPGPVITAGLTWTGAVSTDWGTAGNWSPAQVPTATDNVTIPDVANDPVVSNAQQAANITLASGATLTTANGGTLTVNGSFTNNGGTTLGSGTGTIAFTGAAAQTISGTTTFFNNLTAGPAGVTASAPVQVQRVLLLNGNLASGGNLTLLSNATGTAHVVNNGGAVTGNATVQRYVDTGLNAGPGYRHFSAPVVGTTVSDLATAGFSPVVNPAYNSAPVPNNVTPFPTVFGYDETRVNTSGNPAPRDFDRGFFSPNATSDPMVPGRGYTVNIPAGQTPDFVGVLGNGPVILGGLTRGTQTESGWQLLGNPYPAPLNWDAVGRTNVDGAVYVYRSTGQYAGTYSTYVAGGAGTNGGTNVLGSGQGFFVRVSTPGSSNGQVSFTNAARFTTYQSPVFQRPAAITGPLVRLALQAASGPADETVVYLEPGATAGFDASMDAYKLQAGGAPVLASPIDASTRLAVNALPPLSATAPERVVPLHVQALQAGPHTLRAAELLNLPAGTYAYLRDADTGTLVDLQTQPSYAFTLATTGLTTRFSLLLTQNRVTATAPAALSQQVGLYPNPARTQVTLQLPASLAQQPVAVSVLNALGQQVLTRVLPAARPAQSALTLPLAGLAKGVYSVRLTTAQGIVTKRLVVE</sequence>
<feature type="chain" id="PRO_5016371670" description="Secretion system C-terminal sorting domain-containing protein" evidence="1">
    <location>
        <begin position="38"/>
        <end position="1475"/>
    </location>
</feature>
<dbReference type="Proteomes" id="UP000248553">
    <property type="component" value="Unassembled WGS sequence"/>
</dbReference>
<proteinExistence type="predicted"/>
<dbReference type="OrthoDB" id="531718at2"/>
<feature type="domain" description="Secretion system C-terminal sorting" evidence="3">
    <location>
        <begin position="1396"/>
        <end position="1474"/>
    </location>
</feature>
<keyword evidence="1" id="KW-0732">Signal</keyword>
<evidence type="ECO:0000313" key="5">
    <source>
        <dbReference type="Proteomes" id="UP000248553"/>
    </source>
</evidence>
<evidence type="ECO:0000259" key="3">
    <source>
        <dbReference type="Pfam" id="PF18962"/>
    </source>
</evidence>